<sequence>MNDKRSQAQQSVIVLFTRYPQAGKVKTRLIKHLGPQGAADLHSRMTKQVIRRLRPALTAGSVRSVQLQVYYCGGTKQEIQTWLGSDIPLARQQGNDLGERMQYAFEQTWQQGTEKVLLIGSDCPGMNPSIITSGLDYLQQHDLVLGPASDGGYYLIGLSARLGEREHGKHDLACLFQDINWGTDQVLAQTLTQAHKNNFSFALLPQLHDIDRPEDLVHLNYYTDTE</sequence>
<dbReference type="PANTHER" id="PTHR36529">
    <property type="entry name" value="SLL1095 PROTEIN"/>
    <property type="match status" value="1"/>
</dbReference>
<accession>A0A444JEG1</accession>
<dbReference type="EMBL" id="MTKS01000142">
    <property type="protein sequence ID" value="RWX51407.1"/>
    <property type="molecule type" value="Genomic_DNA"/>
</dbReference>
<dbReference type="Pfam" id="PF09837">
    <property type="entry name" value="DUF2064"/>
    <property type="match status" value="1"/>
</dbReference>
<evidence type="ECO:0000313" key="1">
    <source>
        <dbReference type="EMBL" id="RWX51407.1"/>
    </source>
</evidence>
<dbReference type="InterPro" id="IPR018641">
    <property type="entry name" value="Trfase_1_rSAM/seldom-assoc"/>
</dbReference>
<name>A0A444JEG1_9BACT</name>
<dbReference type="SUPFAM" id="SSF53448">
    <property type="entry name" value="Nucleotide-diphospho-sugar transferases"/>
    <property type="match status" value="1"/>
</dbReference>
<comment type="caution">
    <text evidence="1">The sequence shown here is derived from an EMBL/GenBank/DDBJ whole genome shotgun (WGS) entry which is preliminary data.</text>
</comment>
<dbReference type="NCBIfam" id="TIGR04282">
    <property type="entry name" value="glyco_like_cofC"/>
    <property type="match status" value="1"/>
</dbReference>
<dbReference type="PANTHER" id="PTHR36529:SF1">
    <property type="entry name" value="GLYCOSYLTRANSFERASE"/>
    <property type="match status" value="1"/>
</dbReference>
<protein>
    <recommendedName>
        <fullName evidence="3">Glycosyltransferase</fullName>
    </recommendedName>
</protein>
<gene>
    <name evidence="1" type="ORF">VU01_11425</name>
</gene>
<evidence type="ECO:0000313" key="2">
    <source>
        <dbReference type="Proteomes" id="UP000288892"/>
    </source>
</evidence>
<dbReference type="Proteomes" id="UP000288892">
    <property type="component" value="Unassembled WGS sequence"/>
</dbReference>
<dbReference type="Gene3D" id="3.90.550.10">
    <property type="entry name" value="Spore Coat Polysaccharide Biosynthesis Protein SpsA, Chain A"/>
    <property type="match status" value="1"/>
</dbReference>
<organism evidence="1 2">
    <name type="scientific">Candidatus Electrothrix marina</name>
    <dbReference type="NCBI Taxonomy" id="1859130"/>
    <lineage>
        <taxon>Bacteria</taxon>
        <taxon>Pseudomonadati</taxon>
        <taxon>Thermodesulfobacteriota</taxon>
        <taxon>Desulfobulbia</taxon>
        <taxon>Desulfobulbales</taxon>
        <taxon>Desulfobulbaceae</taxon>
        <taxon>Candidatus Electrothrix</taxon>
    </lineage>
</organism>
<reference evidence="1 2" key="1">
    <citation type="submission" date="2017-01" db="EMBL/GenBank/DDBJ databases">
        <title>The cable genome- insights into the physiology and evolution of filamentous bacteria capable of sulfide oxidation via long distance electron transfer.</title>
        <authorList>
            <person name="Schreiber L."/>
            <person name="Bjerg J.T."/>
            <person name="Boggild A."/>
            <person name="Van De Vossenberg J."/>
            <person name="Meysman F."/>
            <person name="Nielsen L.P."/>
            <person name="Schramm A."/>
            <person name="Kjeldsen K.U."/>
        </authorList>
    </citation>
    <scope>NUCLEOTIDE SEQUENCE [LARGE SCALE GENOMIC DNA]</scope>
    <source>
        <strain evidence="1">A5</strain>
    </source>
</reference>
<evidence type="ECO:0008006" key="3">
    <source>
        <dbReference type="Google" id="ProtNLM"/>
    </source>
</evidence>
<dbReference type="AlphaFoldDB" id="A0A444JEG1"/>
<proteinExistence type="predicted"/>
<keyword evidence="2" id="KW-1185">Reference proteome</keyword>
<dbReference type="InterPro" id="IPR029044">
    <property type="entry name" value="Nucleotide-diphossugar_trans"/>
</dbReference>